<accession>A0A382N7J2</accession>
<protein>
    <recommendedName>
        <fullName evidence="1">DUF83 domain-containing protein</fullName>
    </recommendedName>
</protein>
<proteinExistence type="predicted"/>
<reference evidence="2" key="1">
    <citation type="submission" date="2018-05" db="EMBL/GenBank/DDBJ databases">
        <authorList>
            <person name="Lanie J.A."/>
            <person name="Ng W.-L."/>
            <person name="Kazmierczak K.M."/>
            <person name="Andrzejewski T.M."/>
            <person name="Davidsen T.M."/>
            <person name="Wayne K.J."/>
            <person name="Tettelin H."/>
            <person name="Glass J.I."/>
            <person name="Rusch D."/>
            <person name="Podicherti R."/>
            <person name="Tsui H.-C.T."/>
            <person name="Winkler M.E."/>
        </authorList>
    </citation>
    <scope>NUCLEOTIDE SEQUENCE</scope>
</reference>
<name>A0A382N7J2_9ZZZZ</name>
<sequence length="269" mass="30749">MLSKSRYISGQQCNKLLWFKSIGKSPPEKLDEGTQDRLKAGEDVGNLAKELFPGGTEIEYLPDNHEKMLEDTNLAIEKGAPIYEATFVIDNNLIRADLMNQTKDGWDMYEVKSSSKLKPYHIEDASFQWYVLSKIEGLKINNAYVVTINSQYVKDGDIDQDKLFTKNNITKEVNDHLGLVPNGINKMQGIIEGDAEPNTPIGNHCLKPHSCQYKKLCWEDVKDNSVLNLYRMRSKQKFDLFDNECKSFDDIPEDIKLSAIQQKQITSYL</sequence>
<dbReference type="AlphaFoldDB" id="A0A382N7J2"/>
<gene>
    <name evidence="2" type="ORF">METZ01_LOCUS308596</name>
</gene>
<dbReference type="InterPro" id="IPR022765">
    <property type="entry name" value="Dna2/Cas4_DUF83"/>
</dbReference>
<organism evidence="2">
    <name type="scientific">marine metagenome</name>
    <dbReference type="NCBI Taxonomy" id="408172"/>
    <lineage>
        <taxon>unclassified sequences</taxon>
        <taxon>metagenomes</taxon>
        <taxon>ecological metagenomes</taxon>
    </lineage>
</organism>
<feature type="domain" description="DUF83" evidence="1">
    <location>
        <begin position="91"/>
        <end position="218"/>
    </location>
</feature>
<dbReference type="EMBL" id="UINC01097760">
    <property type="protein sequence ID" value="SVC55742.1"/>
    <property type="molecule type" value="Genomic_DNA"/>
</dbReference>
<evidence type="ECO:0000259" key="1">
    <source>
        <dbReference type="Pfam" id="PF01930"/>
    </source>
</evidence>
<dbReference type="Gene3D" id="3.90.320.10">
    <property type="match status" value="1"/>
</dbReference>
<feature type="non-terminal residue" evidence="2">
    <location>
        <position position="269"/>
    </location>
</feature>
<dbReference type="InterPro" id="IPR011604">
    <property type="entry name" value="PDDEXK-like_dom_sf"/>
</dbReference>
<evidence type="ECO:0000313" key="2">
    <source>
        <dbReference type="EMBL" id="SVC55742.1"/>
    </source>
</evidence>
<dbReference type="Pfam" id="PF01930">
    <property type="entry name" value="Cas_Cas4"/>
    <property type="match status" value="1"/>
</dbReference>